<dbReference type="Proteomes" id="UP001054945">
    <property type="component" value="Unassembled WGS sequence"/>
</dbReference>
<feature type="region of interest" description="Disordered" evidence="1">
    <location>
        <begin position="72"/>
        <end position="92"/>
    </location>
</feature>
<comment type="caution">
    <text evidence="2">The sequence shown here is derived from an EMBL/GenBank/DDBJ whole genome shotgun (WGS) entry which is preliminary data.</text>
</comment>
<feature type="compositionally biased region" description="Polar residues" evidence="1">
    <location>
        <begin position="73"/>
        <end position="82"/>
    </location>
</feature>
<dbReference type="AlphaFoldDB" id="A0AAV4XDR5"/>
<evidence type="ECO:0000313" key="2">
    <source>
        <dbReference type="EMBL" id="GIY93352.1"/>
    </source>
</evidence>
<gene>
    <name evidence="2" type="ORF">CEXT_109861</name>
</gene>
<evidence type="ECO:0000313" key="3">
    <source>
        <dbReference type="Proteomes" id="UP001054945"/>
    </source>
</evidence>
<protein>
    <recommendedName>
        <fullName evidence="4">Secreted protein</fullName>
    </recommendedName>
</protein>
<evidence type="ECO:0000256" key="1">
    <source>
        <dbReference type="SAM" id="MobiDB-lite"/>
    </source>
</evidence>
<keyword evidence="3" id="KW-1185">Reference proteome</keyword>
<dbReference type="EMBL" id="BPLR01017652">
    <property type="protein sequence ID" value="GIY93352.1"/>
    <property type="molecule type" value="Genomic_DNA"/>
</dbReference>
<organism evidence="2 3">
    <name type="scientific">Caerostris extrusa</name>
    <name type="common">Bark spider</name>
    <name type="synonym">Caerostris bankana</name>
    <dbReference type="NCBI Taxonomy" id="172846"/>
    <lineage>
        <taxon>Eukaryota</taxon>
        <taxon>Metazoa</taxon>
        <taxon>Ecdysozoa</taxon>
        <taxon>Arthropoda</taxon>
        <taxon>Chelicerata</taxon>
        <taxon>Arachnida</taxon>
        <taxon>Araneae</taxon>
        <taxon>Araneomorphae</taxon>
        <taxon>Entelegynae</taxon>
        <taxon>Araneoidea</taxon>
        <taxon>Araneidae</taxon>
        <taxon>Caerostris</taxon>
    </lineage>
</organism>
<proteinExistence type="predicted"/>
<name>A0AAV4XDR5_CAEEX</name>
<sequence>MHVARFLVSHDLLQQGSFLLTRLPIAAFLLAENLTCFVTDKVEEKPFTTQTLKPVVRQGCWGRFMWRGKSAMNRKTTPSNGPISEVPEKDASRCGEESDAQITTYFALCVGSSFVTGSLTV</sequence>
<evidence type="ECO:0008006" key="4">
    <source>
        <dbReference type="Google" id="ProtNLM"/>
    </source>
</evidence>
<accession>A0AAV4XDR5</accession>
<reference evidence="2 3" key="1">
    <citation type="submission" date="2021-06" db="EMBL/GenBank/DDBJ databases">
        <title>Caerostris extrusa draft genome.</title>
        <authorList>
            <person name="Kono N."/>
            <person name="Arakawa K."/>
        </authorList>
    </citation>
    <scope>NUCLEOTIDE SEQUENCE [LARGE SCALE GENOMIC DNA]</scope>
</reference>